<protein>
    <submittedName>
        <fullName evidence="1">Uncharacterized protein</fullName>
    </submittedName>
</protein>
<evidence type="ECO:0000313" key="1">
    <source>
        <dbReference type="EMBL" id="PKA65961.1"/>
    </source>
</evidence>
<sequence>MTISFSYVCHRQLASTASLPKQHVSLWRINRGLACSSRCEPPVESLQTRRIKLSAHYFQLPQWPTAERLSGWARRVTEPQRCYPIRDAGVRVEMTDLTVSLAHEAFANGWVVRASCRMMALFQVNAVSYFDAAHSVCPNSGSGEVNYSGSLYYPDPNYPDPNGPIMESNLLLHEEKANLFRHIRLRRWGESSSSDRFEVRNPLSAALRASMIRSGSKARFSTTIRAAAATRAQAFLEFNFCSSPLLHLSSPPLLFLRLLLSSNLSSALPNSSSFLSQFAVVHLRNWKYSEAMKFFQ</sequence>
<dbReference type="Proteomes" id="UP000236161">
    <property type="component" value="Unassembled WGS sequence"/>
</dbReference>
<evidence type="ECO:0000313" key="2">
    <source>
        <dbReference type="Proteomes" id="UP000236161"/>
    </source>
</evidence>
<dbReference type="EMBL" id="KZ451888">
    <property type="protein sequence ID" value="PKA65961.1"/>
    <property type="molecule type" value="Genomic_DNA"/>
</dbReference>
<reference evidence="1 2" key="1">
    <citation type="journal article" date="2017" name="Nature">
        <title>The Apostasia genome and the evolution of orchids.</title>
        <authorList>
            <person name="Zhang G.Q."/>
            <person name="Liu K.W."/>
            <person name="Li Z."/>
            <person name="Lohaus R."/>
            <person name="Hsiao Y.Y."/>
            <person name="Niu S.C."/>
            <person name="Wang J.Y."/>
            <person name="Lin Y.C."/>
            <person name="Xu Q."/>
            <person name="Chen L.J."/>
            <person name="Yoshida K."/>
            <person name="Fujiwara S."/>
            <person name="Wang Z.W."/>
            <person name="Zhang Y.Q."/>
            <person name="Mitsuda N."/>
            <person name="Wang M."/>
            <person name="Liu G.H."/>
            <person name="Pecoraro L."/>
            <person name="Huang H.X."/>
            <person name="Xiao X.J."/>
            <person name="Lin M."/>
            <person name="Wu X.Y."/>
            <person name="Wu W.L."/>
            <person name="Chen Y.Y."/>
            <person name="Chang S.B."/>
            <person name="Sakamoto S."/>
            <person name="Ohme-Takagi M."/>
            <person name="Yagi M."/>
            <person name="Zeng S.J."/>
            <person name="Shen C.Y."/>
            <person name="Yeh C.M."/>
            <person name="Luo Y.B."/>
            <person name="Tsai W.C."/>
            <person name="Van de Peer Y."/>
            <person name="Liu Z.J."/>
        </authorList>
    </citation>
    <scope>NUCLEOTIDE SEQUENCE [LARGE SCALE GENOMIC DNA]</scope>
    <source>
        <strain evidence="2">cv. Shenzhen</strain>
        <tissue evidence="1">Stem</tissue>
    </source>
</reference>
<gene>
    <name evidence="1" type="ORF">AXF42_Ash010370</name>
</gene>
<name>A0A2I0BDU4_9ASPA</name>
<proteinExistence type="predicted"/>
<keyword evidence="2" id="KW-1185">Reference proteome</keyword>
<organism evidence="1 2">
    <name type="scientific">Apostasia shenzhenica</name>
    <dbReference type="NCBI Taxonomy" id="1088818"/>
    <lineage>
        <taxon>Eukaryota</taxon>
        <taxon>Viridiplantae</taxon>
        <taxon>Streptophyta</taxon>
        <taxon>Embryophyta</taxon>
        <taxon>Tracheophyta</taxon>
        <taxon>Spermatophyta</taxon>
        <taxon>Magnoliopsida</taxon>
        <taxon>Liliopsida</taxon>
        <taxon>Asparagales</taxon>
        <taxon>Orchidaceae</taxon>
        <taxon>Apostasioideae</taxon>
        <taxon>Apostasia</taxon>
    </lineage>
</organism>
<accession>A0A2I0BDU4</accession>
<dbReference type="AlphaFoldDB" id="A0A2I0BDU4"/>